<keyword evidence="2" id="KW-1185">Reference proteome</keyword>
<sequence>MERKLGSLQLNGCRFANSTSWLSMISMTYEVSTSPREASNWSRPDFAFGFTRDSGQRRLEKRGSYVEQVAYSSLHAKVGTKLSWLDRRELKAGIKMWRPKADGRSGLI</sequence>
<dbReference type="VEuPathDB" id="FungiDB:CLCR_03198"/>
<evidence type="ECO:0000313" key="2">
    <source>
        <dbReference type="Proteomes" id="UP000094526"/>
    </source>
</evidence>
<accession>A0A1C1D1R3</accession>
<protein>
    <submittedName>
        <fullName evidence="1">Uncharacterized protein</fullName>
    </submittedName>
</protein>
<evidence type="ECO:0000313" key="1">
    <source>
        <dbReference type="EMBL" id="OCT54634.1"/>
    </source>
</evidence>
<dbReference type="Proteomes" id="UP000094526">
    <property type="component" value="Unassembled WGS sequence"/>
</dbReference>
<proteinExistence type="predicted"/>
<dbReference type="AlphaFoldDB" id="A0A1C1D1R3"/>
<name>A0A1C1D1R3_9EURO</name>
<reference evidence="2" key="1">
    <citation type="submission" date="2015-07" db="EMBL/GenBank/DDBJ databases">
        <authorList>
            <person name="Teixeira M.M."/>
            <person name="Souza R.C."/>
            <person name="Almeida L.G."/>
            <person name="Vicente V.A."/>
            <person name="de Hoog S."/>
            <person name="Bocca A.L."/>
            <person name="de Almeida S.R."/>
            <person name="Vasconcelos A.T."/>
            <person name="Felipe M.S."/>
        </authorList>
    </citation>
    <scope>NUCLEOTIDE SEQUENCE [LARGE SCALE GENOMIC DNA]</scope>
    <source>
        <strain evidence="2">KSF</strain>
    </source>
</reference>
<gene>
    <name evidence="1" type="ORF">CLCR_03198</name>
</gene>
<organism evidence="1 2">
    <name type="scientific">Cladophialophora carrionii</name>
    <dbReference type="NCBI Taxonomy" id="86049"/>
    <lineage>
        <taxon>Eukaryota</taxon>
        <taxon>Fungi</taxon>
        <taxon>Dikarya</taxon>
        <taxon>Ascomycota</taxon>
        <taxon>Pezizomycotina</taxon>
        <taxon>Eurotiomycetes</taxon>
        <taxon>Chaetothyriomycetidae</taxon>
        <taxon>Chaetothyriales</taxon>
        <taxon>Herpotrichiellaceae</taxon>
        <taxon>Cladophialophora</taxon>
    </lineage>
</organism>
<comment type="caution">
    <text evidence="1">The sequence shown here is derived from an EMBL/GenBank/DDBJ whole genome shotgun (WGS) entry which is preliminary data.</text>
</comment>
<dbReference type="EMBL" id="LGRB01000003">
    <property type="protein sequence ID" value="OCT54634.1"/>
    <property type="molecule type" value="Genomic_DNA"/>
</dbReference>